<dbReference type="GO" id="GO:0051087">
    <property type="term" value="F:protein-folding chaperone binding"/>
    <property type="evidence" value="ECO:0007669"/>
    <property type="project" value="InterPro"/>
</dbReference>
<feature type="region of interest" description="Disordered" evidence="2">
    <location>
        <begin position="1"/>
        <end position="34"/>
    </location>
</feature>
<keyword evidence="4" id="KW-1185">Reference proteome</keyword>
<evidence type="ECO:0000256" key="2">
    <source>
        <dbReference type="SAM" id="MobiDB-lite"/>
    </source>
</evidence>
<dbReference type="Proteomes" id="UP000593846">
    <property type="component" value="Chromosome"/>
</dbReference>
<evidence type="ECO:0000256" key="1">
    <source>
        <dbReference type="SAM" id="Coils"/>
    </source>
</evidence>
<keyword evidence="1" id="KW-0175">Coiled coil</keyword>
<dbReference type="KEGG" id="aee:IM676_16340"/>
<evidence type="ECO:0000313" key="3">
    <source>
        <dbReference type="EMBL" id="QOV22235.1"/>
    </source>
</evidence>
<organism evidence="3 4">
    <name type="scientific">Anabaenopsis elenkinii CCIBt3563</name>
    <dbReference type="NCBI Taxonomy" id="2779889"/>
    <lineage>
        <taxon>Bacteria</taxon>
        <taxon>Bacillati</taxon>
        <taxon>Cyanobacteriota</taxon>
        <taxon>Cyanophyceae</taxon>
        <taxon>Nostocales</taxon>
        <taxon>Nodulariaceae</taxon>
        <taxon>Anabaenopsis</taxon>
    </lineage>
</organism>
<name>A0A7S6RCP7_9CYAN</name>
<dbReference type="Pfam" id="PF01025">
    <property type="entry name" value="GrpE"/>
    <property type="match status" value="1"/>
</dbReference>
<protein>
    <submittedName>
        <fullName evidence="3">Nucleotide exchange factor GrpE</fullName>
    </submittedName>
</protein>
<dbReference type="EMBL" id="CP063311">
    <property type="protein sequence ID" value="QOV22235.1"/>
    <property type="molecule type" value="Genomic_DNA"/>
</dbReference>
<proteinExistence type="predicted"/>
<gene>
    <name evidence="3" type="primary">grpE</name>
    <name evidence="3" type="ORF">IM676_16340</name>
</gene>
<dbReference type="GO" id="GO:0006457">
    <property type="term" value="P:protein folding"/>
    <property type="evidence" value="ECO:0007669"/>
    <property type="project" value="InterPro"/>
</dbReference>
<feature type="compositionally biased region" description="Basic residues" evidence="2">
    <location>
        <begin position="1"/>
        <end position="14"/>
    </location>
</feature>
<dbReference type="InterPro" id="IPR000740">
    <property type="entry name" value="GrpE"/>
</dbReference>
<dbReference type="AlphaFoldDB" id="A0A7S6RCP7"/>
<feature type="coiled-coil region" evidence="1">
    <location>
        <begin position="244"/>
        <end position="271"/>
    </location>
</feature>
<evidence type="ECO:0000313" key="4">
    <source>
        <dbReference type="Proteomes" id="UP000593846"/>
    </source>
</evidence>
<dbReference type="GO" id="GO:0000774">
    <property type="term" value="F:adenyl-nucleotide exchange factor activity"/>
    <property type="evidence" value="ECO:0007669"/>
    <property type="project" value="InterPro"/>
</dbReference>
<dbReference type="RefSeq" id="WP_200987868.1">
    <property type="nucleotide sequence ID" value="NZ_CP063311.1"/>
</dbReference>
<sequence>MDHKTHTPKPKKKNYAVIRPSPEQPKKSQNTKSSLKDKFDLEIIQKNPWGQFLLFVENCYSQYIPPSTEEEKKRGNILQTAVETFNEYHRESWRHILNRIPPSSNKLIDDFYYHLSNREKLTPREVYQESQAAIQGLINNAEYGFIDTDNRDIIRITQLCDAINYFQKHRSKTYLVLSQLEAYVPEDAKKFFAASQVFQGIIASGSHEILTDFGMALMKHFKVTRTAIKDETAKNLVSGLGEIERQLKTQISILEAEKLELTGELEQLREQGHQEIVTQIAQELQNGSQPALDQIQKIISLIQPQIEASGEAQISSDDALAIFIVLRNLMTIFQKLGIETYPKSLKDSFTISQVDLAKYAYVGGTPFTNYTEIKRVQCIQKGWKVNDNIITPAKVQELTDNSTNN</sequence>
<dbReference type="GO" id="GO:0042803">
    <property type="term" value="F:protein homodimerization activity"/>
    <property type="evidence" value="ECO:0007669"/>
    <property type="project" value="InterPro"/>
</dbReference>
<reference evidence="4" key="1">
    <citation type="submission" date="2020-10" db="EMBL/GenBank/DDBJ databases">
        <title>Genome-based taxonomic classification of the species Anabaenopsis elenkinii.</title>
        <authorList>
            <person name="Delbaje E."/>
            <person name="Andreote A.P.D."/>
            <person name="Pellegrinetti T.A."/>
            <person name="Cruz R.B."/>
            <person name="Branco L.H.Z."/>
            <person name="Fiore M.F."/>
        </authorList>
    </citation>
    <scope>NUCLEOTIDE SEQUENCE [LARGE SCALE GENOMIC DNA]</scope>
    <source>
        <strain evidence="4">CCIBt3563</strain>
    </source>
</reference>
<accession>A0A7S6RCP7</accession>